<dbReference type="Pfam" id="PF12974">
    <property type="entry name" value="Phosphonate-bd"/>
    <property type="match status" value="1"/>
</dbReference>
<accession>Q2CBX8</accession>
<dbReference type="HOGENOM" id="CLU_051472_8_1_5"/>
<dbReference type="PANTHER" id="PTHR35841:SF1">
    <property type="entry name" value="PHOSPHONATES-BINDING PERIPLASMIC PROTEIN"/>
    <property type="match status" value="1"/>
</dbReference>
<dbReference type="Gene3D" id="3.40.190.10">
    <property type="entry name" value="Periplasmic binding protein-like II"/>
    <property type="match status" value="1"/>
</dbReference>
<comment type="caution">
    <text evidence="1">The sequence shown here is derived from an EMBL/GenBank/DDBJ whole genome shotgun (WGS) entry which is preliminary data.</text>
</comment>
<gene>
    <name evidence="1" type="ORF">OG2516_05048</name>
</gene>
<sequence>MTAEPRAALPMYARPETAEAEARLWALMRAALPDLPARLGTPDDLVAHWRAPDLVLSQTCGLPYRTLLHDRVQLVGTPDYALPDCPPGHYRSVLVMRPDAATRDPEAWARARFATNSRGSHSGWAAPVTHLATHGLAFADVLETGGHVASLRAVARGDAALAAIDAQSWRLARRWEPAAAGLVEVGRTAPTPGLPLITGPAGDAAALAAAYAAAVGDLGAAARERLGLAGLVAIPAEAYLAVPTPESVRASEV</sequence>
<keyword evidence="2" id="KW-1185">Reference proteome</keyword>
<dbReference type="STRING" id="314256.OG2516_05048"/>
<evidence type="ECO:0000313" key="2">
    <source>
        <dbReference type="Proteomes" id="UP000003635"/>
    </source>
</evidence>
<protein>
    <submittedName>
        <fullName evidence="1">Uncharacterized protein</fullName>
    </submittedName>
</protein>
<name>Q2CBX8_OCEGH</name>
<evidence type="ECO:0000313" key="1">
    <source>
        <dbReference type="EMBL" id="EAR50216.1"/>
    </source>
</evidence>
<dbReference type="SUPFAM" id="SSF53850">
    <property type="entry name" value="Periplasmic binding protein-like II"/>
    <property type="match status" value="1"/>
</dbReference>
<dbReference type="PANTHER" id="PTHR35841">
    <property type="entry name" value="PHOSPHONATES-BINDING PERIPLASMIC PROTEIN"/>
    <property type="match status" value="1"/>
</dbReference>
<dbReference type="AlphaFoldDB" id="Q2CBX8"/>
<proteinExistence type="predicted"/>
<dbReference type="Proteomes" id="UP000003635">
    <property type="component" value="Unassembled WGS sequence"/>
</dbReference>
<dbReference type="RefSeq" id="WP_007254537.1">
    <property type="nucleotide sequence ID" value="NZ_CH724107.1"/>
</dbReference>
<organism evidence="1 2">
    <name type="scientific">Oceanicola granulosus (strain ATCC BAA-861 / DSM 15982 / KCTC 12143 / HTCC2516)</name>
    <dbReference type="NCBI Taxonomy" id="314256"/>
    <lineage>
        <taxon>Bacteria</taxon>
        <taxon>Pseudomonadati</taxon>
        <taxon>Pseudomonadota</taxon>
        <taxon>Alphaproteobacteria</taxon>
        <taxon>Rhodobacterales</taxon>
        <taxon>Roseobacteraceae</taxon>
        <taxon>Oceanicola</taxon>
    </lineage>
</organism>
<dbReference type="EMBL" id="AAOT01000034">
    <property type="protein sequence ID" value="EAR50216.1"/>
    <property type="molecule type" value="Genomic_DNA"/>
</dbReference>
<dbReference type="eggNOG" id="COG3221">
    <property type="taxonomic scope" value="Bacteria"/>
</dbReference>
<reference evidence="1 2" key="1">
    <citation type="journal article" date="2010" name="J. Bacteriol.">
        <title>Genome sequences of Oceanicola granulosus HTCC2516(T) and Oceanicola batsensis HTCC2597(TDelta).</title>
        <authorList>
            <person name="Thrash J.C."/>
            <person name="Cho J.C."/>
            <person name="Vergin K.L."/>
            <person name="Giovannoni S.J."/>
        </authorList>
    </citation>
    <scope>NUCLEOTIDE SEQUENCE [LARGE SCALE GENOMIC DNA]</scope>
    <source>
        <strain evidence="2">ATCC BAA-861 / DSM 15982 / KCTC 12143 / HTCC2516</strain>
    </source>
</reference>